<name>A0A6N8EGS5_9GAMM</name>
<dbReference type="OrthoDB" id="9810154at2"/>
<dbReference type="PANTHER" id="PTHR39339">
    <property type="entry name" value="SLR1444 PROTEIN"/>
    <property type="match status" value="1"/>
</dbReference>
<accession>A0A6N8EGS5</accession>
<dbReference type="EMBL" id="WNKT01000027">
    <property type="protein sequence ID" value="MTW21896.1"/>
    <property type="molecule type" value="Genomic_DNA"/>
</dbReference>
<evidence type="ECO:0000313" key="3">
    <source>
        <dbReference type="Proteomes" id="UP000434044"/>
    </source>
</evidence>
<dbReference type="InterPro" id="IPR007899">
    <property type="entry name" value="CHAD_dom"/>
</dbReference>
<organism evidence="2 3">
    <name type="scientific">Allochromatium palmeri</name>
    <dbReference type="NCBI Taxonomy" id="231048"/>
    <lineage>
        <taxon>Bacteria</taxon>
        <taxon>Pseudomonadati</taxon>
        <taxon>Pseudomonadota</taxon>
        <taxon>Gammaproteobacteria</taxon>
        <taxon>Chromatiales</taxon>
        <taxon>Chromatiaceae</taxon>
        <taxon>Allochromatium</taxon>
    </lineage>
</organism>
<dbReference type="PANTHER" id="PTHR39339:SF1">
    <property type="entry name" value="CHAD DOMAIN-CONTAINING PROTEIN"/>
    <property type="match status" value="1"/>
</dbReference>
<keyword evidence="3" id="KW-1185">Reference proteome</keyword>
<feature type="domain" description="CHAD" evidence="1">
    <location>
        <begin position="15"/>
        <end position="299"/>
    </location>
</feature>
<evidence type="ECO:0000259" key="1">
    <source>
        <dbReference type="PROSITE" id="PS51708"/>
    </source>
</evidence>
<proteinExistence type="predicted"/>
<comment type="caution">
    <text evidence="2">The sequence shown here is derived from an EMBL/GenBank/DDBJ whole genome shotgun (WGS) entry which is preliminary data.</text>
</comment>
<dbReference type="Proteomes" id="UP000434044">
    <property type="component" value="Unassembled WGS sequence"/>
</dbReference>
<dbReference type="Pfam" id="PF05235">
    <property type="entry name" value="CHAD"/>
    <property type="match status" value="1"/>
</dbReference>
<dbReference type="AlphaFoldDB" id="A0A6N8EGS5"/>
<dbReference type="SMART" id="SM00880">
    <property type="entry name" value="CHAD"/>
    <property type="match status" value="1"/>
</dbReference>
<evidence type="ECO:0000313" key="2">
    <source>
        <dbReference type="EMBL" id="MTW21896.1"/>
    </source>
</evidence>
<protein>
    <submittedName>
        <fullName evidence="2">CHAD domain-containing protein</fullName>
    </submittedName>
</protein>
<dbReference type="InterPro" id="IPR038186">
    <property type="entry name" value="CHAD_dom_sf"/>
</dbReference>
<dbReference type="Gene3D" id="1.40.20.10">
    <property type="entry name" value="CHAD domain"/>
    <property type="match status" value="1"/>
</dbReference>
<gene>
    <name evidence="2" type="ORF">GJ668_12435</name>
</gene>
<dbReference type="PROSITE" id="PS51708">
    <property type="entry name" value="CHAD"/>
    <property type="match status" value="1"/>
</dbReference>
<sequence>MNKRKSKKPVPVHAGLTVSEALAEILCHDFQAMLSWEDQARTWDDTEGVHQMRVSSRRMRAALSAFRTAVPKTVSRPWGEELRWIANQLGPARDLDVFIDEGLAAVRNRLPLSGGEQLAALAERHRAAAYEPVRAMLDSERYLTFKLDFPDWFGHAAWNQAELSRQERRTLERPIVQYARKRLDRLMRHVLEAGLGMDRSDPEQMHLLRIECKKLRYAAEFFAPIVPGLDDFIRRLKGLQDLLGVLNDAAVMSDLLTELLAEESDLEVIRYSGALIGWRTHQAYDLLKGFEERWREFRRVERPW</sequence>
<dbReference type="RefSeq" id="WP_155450473.1">
    <property type="nucleotide sequence ID" value="NZ_WNKT01000027.1"/>
</dbReference>
<reference evidence="2 3" key="1">
    <citation type="submission" date="2019-11" db="EMBL/GenBank/DDBJ databases">
        <title>Whole-genome sequence of the anaerobic purple sulfur bacterium Allochromatium palmeri DSM 15591.</title>
        <authorList>
            <person name="Kyndt J.A."/>
            <person name="Meyer T.E."/>
        </authorList>
    </citation>
    <scope>NUCLEOTIDE SEQUENCE [LARGE SCALE GENOMIC DNA]</scope>
    <source>
        <strain evidence="2 3">DSM 15591</strain>
    </source>
</reference>